<reference evidence="1 2" key="1">
    <citation type="journal article" date="2019" name="Philos. Trans. R. Soc. Lond., B, Biol. Sci.">
        <title>Ant behaviour and brain gene expression of defending hosts depend on the ecological success of the intruding social parasite.</title>
        <authorList>
            <person name="Kaur R."/>
            <person name="Stoldt M."/>
            <person name="Jongepier E."/>
            <person name="Feldmeyer B."/>
            <person name="Menzel F."/>
            <person name="Bornberg-Bauer E."/>
            <person name="Foitzik S."/>
        </authorList>
    </citation>
    <scope>NUCLEOTIDE SEQUENCE [LARGE SCALE GENOMIC DNA]</scope>
    <source>
        <tissue evidence="1">Whole body</tissue>
    </source>
</reference>
<dbReference type="EMBL" id="QBLH01002093">
    <property type="protein sequence ID" value="TGZ49840.1"/>
    <property type="molecule type" value="Genomic_DNA"/>
</dbReference>
<sequence>MISLMVRNYLNKLLNILQRQKRRHSLNIRRIHQRDMMSGSDSTSIRPPSYLVSSSPLPKVCPRLIKVTERRIRVGGGTTAVRCRLSPPRGLYKGRMVPSHAIHHQAPPVTMLMRRSIFFLVDFSLAGRGVSSIGRSADRRCVLRGLKRRAA</sequence>
<dbReference type="Proteomes" id="UP000310200">
    <property type="component" value="Unassembled WGS sequence"/>
</dbReference>
<protein>
    <submittedName>
        <fullName evidence="1">Uncharacterized protein</fullName>
    </submittedName>
</protein>
<proteinExistence type="predicted"/>
<accession>A0A4S2KKC0</accession>
<gene>
    <name evidence="1" type="ORF">DBV15_06617</name>
</gene>
<organism evidence="1 2">
    <name type="scientific">Temnothorax longispinosus</name>
    <dbReference type="NCBI Taxonomy" id="300112"/>
    <lineage>
        <taxon>Eukaryota</taxon>
        <taxon>Metazoa</taxon>
        <taxon>Ecdysozoa</taxon>
        <taxon>Arthropoda</taxon>
        <taxon>Hexapoda</taxon>
        <taxon>Insecta</taxon>
        <taxon>Pterygota</taxon>
        <taxon>Neoptera</taxon>
        <taxon>Endopterygota</taxon>
        <taxon>Hymenoptera</taxon>
        <taxon>Apocrita</taxon>
        <taxon>Aculeata</taxon>
        <taxon>Formicoidea</taxon>
        <taxon>Formicidae</taxon>
        <taxon>Myrmicinae</taxon>
        <taxon>Temnothorax</taxon>
    </lineage>
</organism>
<comment type="caution">
    <text evidence="1">The sequence shown here is derived from an EMBL/GenBank/DDBJ whole genome shotgun (WGS) entry which is preliminary data.</text>
</comment>
<name>A0A4S2KKC0_9HYME</name>
<keyword evidence="2" id="KW-1185">Reference proteome</keyword>
<dbReference type="AlphaFoldDB" id="A0A4S2KKC0"/>
<evidence type="ECO:0000313" key="1">
    <source>
        <dbReference type="EMBL" id="TGZ49840.1"/>
    </source>
</evidence>
<evidence type="ECO:0000313" key="2">
    <source>
        <dbReference type="Proteomes" id="UP000310200"/>
    </source>
</evidence>